<gene>
    <name evidence="11" type="ORF">PMAA_042030</name>
</gene>
<dbReference type="EC" id="2.7.1.12" evidence="3 9"/>
<evidence type="ECO:0000256" key="5">
    <source>
        <dbReference type="ARBA" id="ARBA00022741"/>
    </source>
</evidence>
<evidence type="ECO:0000256" key="4">
    <source>
        <dbReference type="ARBA" id="ARBA00022679"/>
    </source>
</evidence>
<evidence type="ECO:0000256" key="9">
    <source>
        <dbReference type="RuleBase" id="RU363066"/>
    </source>
</evidence>
<evidence type="ECO:0000256" key="8">
    <source>
        <dbReference type="ARBA" id="ARBA00048090"/>
    </source>
</evidence>
<dbReference type="EMBL" id="DS995904">
    <property type="protein sequence ID" value="EEA20356.1"/>
    <property type="molecule type" value="Genomic_DNA"/>
</dbReference>
<evidence type="ECO:0000256" key="10">
    <source>
        <dbReference type="SAM" id="MobiDB-lite"/>
    </source>
</evidence>
<comment type="pathway">
    <text evidence="1 9">Carbohydrate acid metabolism; D-gluconate degradation.</text>
</comment>
<evidence type="ECO:0000256" key="3">
    <source>
        <dbReference type="ARBA" id="ARBA00012054"/>
    </source>
</evidence>
<dbReference type="Proteomes" id="UP000001294">
    <property type="component" value="Unassembled WGS sequence"/>
</dbReference>
<evidence type="ECO:0000256" key="1">
    <source>
        <dbReference type="ARBA" id="ARBA00004875"/>
    </source>
</evidence>
<feature type="region of interest" description="Disordered" evidence="10">
    <location>
        <begin position="1"/>
        <end position="46"/>
    </location>
</feature>
<proteinExistence type="inferred from homology"/>
<dbReference type="GO" id="GO:0046316">
    <property type="term" value="F:gluconokinase activity"/>
    <property type="evidence" value="ECO:0007669"/>
    <property type="project" value="UniProtKB-EC"/>
</dbReference>
<organism evidence="11 12">
    <name type="scientific">Talaromyces marneffei (strain ATCC 18224 / CBS 334.59 / QM 7333)</name>
    <name type="common">Penicillium marneffei</name>
    <dbReference type="NCBI Taxonomy" id="441960"/>
    <lineage>
        <taxon>Eukaryota</taxon>
        <taxon>Fungi</taxon>
        <taxon>Dikarya</taxon>
        <taxon>Ascomycota</taxon>
        <taxon>Pezizomycotina</taxon>
        <taxon>Eurotiomycetes</taxon>
        <taxon>Eurotiomycetidae</taxon>
        <taxon>Eurotiales</taxon>
        <taxon>Trichocomaceae</taxon>
        <taxon>Talaromyces</taxon>
        <taxon>Talaromyces sect. Talaromyces</taxon>
    </lineage>
</organism>
<keyword evidence="7 9" id="KW-0067">ATP-binding</keyword>
<reference evidence="12" key="1">
    <citation type="journal article" date="2015" name="Genome Announc.">
        <title>Genome sequence of the AIDS-associated pathogen Penicillium marneffei (ATCC18224) and its near taxonomic relative Talaromyces stipitatus (ATCC10500).</title>
        <authorList>
            <person name="Nierman W.C."/>
            <person name="Fedorova-Abrams N.D."/>
            <person name="Andrianopoulos A."/>
        </authorList>
    </citation>
    <scope>NUCLEOTIDE SEQUENCE [LARGE SCALE GENOMIC DNA]</scope>
    <source>
        <strain evidence="12">ATCC 18224 / CBS 334.59 / QM 7333</strain>
    </source>
</reference>
<dbReference type="GO" id="GO:0005975">
    <property type="term" value="P:carbohydrate metabolic process"/>
    <property type="evidence" value="ECO:0007669"/>
    <property type="project" value="InterPro"/>
</dbReference>
<evidence type="ECO:0000256" key="7">
    <source>
        <dbReference type="ARBA" id="ARBA00022840"/>
    </source>
</evidence>
<evidence type="ECO:0000256" key="2">
    <source>
        <dbReference type="ARBA" id="ARBA00008420"/>
    </source>
</evidence>
<dbReference type="CDD" id="cd02021">
    <property type="entry name" value="GntK"/>
    <property type="match status" value="1"/>
</dbReference>
<dbReference type="PANTHER" id="PTHR43442">
    <property type="entry name" value="GLUCONOKINASE-RELATED"/>
    <property type="match status" value="1"/>
</dbReference>
<evidence type="ECO:0000256" key="6">
    <source>
        <dbReference type="ARBA" id="ARBA00022777"/>
    </source>
</evidence>
<keyword evidence="4 9" id="KW-0808">Transferase</keyword>
<accession>B6QQI5</accession>
<protein>
    <recommendedName>
        <fullName evidence="3 9">Gluconokinase</fullName>
        <ecNumber evidence="3 9">2.7.1.12</ecNumber>
    </recommendedName>
</protein>
<evidence type="ECO:0000313" key="11">
    <source>
        <dbReference type="EMBL" id="EEA20356.1"/>
    </source>
</evidence>
<keyword evidence="12" id="KW-1185">Reference proteome</keyword>
<dbReference type="VEuPathDB" id="FungiDB:PMAA_042030"/>
<sequence>MRPQETMLSANGKPSTTTSNGLTSNLYGGYTAVQPQHHTGPRAYMRNHNMNPDSSLQHIWIVTGPAGSGKTTVAKNLQAEMGLPFLEGDDFHPLSNKEKMANGIPLTDADRWDWLISLRDAAIDILSKPAANTAPPKGVIMSCSALKLKYRDVIRVAEYYNPSLRIHFIYLKADEKTLMDRVNGRASHYMKGNMVHSQFEALEDPSDEVDVLAVDVSVPPDVVQRNVSEVVKKKLAEYN</sequence>
<dbReference type="Pfam" id="PF13238">
    <property type="entry name" value="AAA_18"/>
    <property type="match status" value="1"/>
</dbReference>
<dbReference type="Gene3D" id="3.40.50.300">
    <property type="entry name" value="P-loop containing nucleotide triphosphate hydrolases"/>
    <property type="match status" value="1"/>
</dbReference>
<feature type="compositionally biased region" description="Low complexity" evidence="10">
    <location>
        <begin position="15"/>
        <end position="26"/>
    </location>
</feature>
<dbReference type="GO" id="GO:0005524">
    <property type="term" value="F:ATP binding"/>
    <property type="evidence" value="ECO:0007669"/>
    <property type="project" value="UniProtKB-KW"/>
</dbReference>
<evidence type="ECO:0000313" key="12">
    <source>
        <dbReference type="Proteomes" id="UP000001294"/>
    </source>
</evidence>
<dbReference type="PhylomeDB" id="B6QQI5"/>
<dbReference type="OrthoDB" id="275177at2759"/>
<dbReference type="UniPathway" id="UPA00792"/>
<feature type="compositionally biased region" description="Polar residues" evidence="10">
    <location>
        <begin position="1"/>
        <end position="14"/>
    </location>
</feature>
<comment type="similarity">
    <text evidence="2 9">Belongs to the gluconokinase GntK/GntV family.</text>
</comment>
<keyword evidence="6 9" id="KW-0418">Kinase</keyword>
<dbReference type="AlphaFoldDB" id="B6QQI5"/>
<keyword evidence="5 9" id="KW-0547">Nucleotide-binding</keyword>
<dbReference type="NCBIfam" id="TIGR01313">
    <property type="entry name" value="therm_gnt_kin"/>
    <property type="match status" value="1"/>
</dbReference>
<dbReference type="InterPro" id="IPR027417">
    <property type="entry name" value="P-loop_NTPase"/>
</dbReference>
<name>B6QQI5_TALMQ</name>
<dbReference type="FunFam" id="3.40.50.300:FF:001607">
    <property type="entry name" value="Gluconokinase"/>
    <property type="match status" value="1"/>
</dbReference>
<dbReference type="PANTHER" id="PTHR43442:SF3">
    <property type="entry name" value="GLUCONOKINASE-RELATED"/>
    <property type="match status" value="1"/>
</dbReference>
<dbReference type="InterPro" id="IPR006001">
    <property type="entry name" value="Therm_gnt_kin"/>
</dbReference>
<dbReference type="STRING" id="441960.B6QQI5"/>
<dbReference type="SUPFAM" id="SSF52540">
    <property type="entry name" value="P-loop containing nucleoside triphosphate hydrolases"/>
    <property type="match status" value="1"/>
</dbReference>
<dbReference type="GO" id="GO:0005737">
    <property type="term" value="C:cytoplasm"/>
    <property type="evidence" value="ECO:0007669"/>
    <property type="project" value="TreeGrafter"/>
</dbReference>
<comment type="catalytic activity">
    <reaction evidence="8 9">
        <text>D-gluconate + ATP = 6-phospho-D-gluconate + ADP + H(+)</text>
        <dbReference type="Rhea" id="RHEA:19433"/>
        <dbReference type="ChEBI" id="CHEBI:15378"/>
        <dbReference type="ChEBI" id="CHEBI:18391"/>
        <dbReference type="ChEBI" id="CHEBI:30616"/>
        <dbReference type="ChEBI" id="CHEBI:58759"/>
        <dbReference type="ChEBI" id="CHEBI:456216"/>
        <dbReference type="EC" id="2.7.1.12"/>
    </reaction>
</comment>
<dbReference type="HOGENOM" id="CLU_077168_0_1_1"/>